<dbReference type="InterPro" id="IPR035959">
    <property type="entry name" value="RutC-like_sf"/>
</dbReference>
<evidence type="ECO:0000313" key="3">
    <source>
        <dbReference type="Proteomes" id="UP000065151"/>
    </source>
</evidence>
<dbReference type="KEGG" id="psul:AU252_09270"/>
<dbReference type="Gene3D" id="3.30.1330.40">
    <property type="entry name" value="RutC-like"/>
    <property type="match status" value="1"/>
</dbReference>
<evidence type="ECO:0008006" key="4">
    <source>
        <dbReference type="Google" id="ProtNLM"/>
    </source>
</evidence>
<dbReference type="GO" id="GO:0005829">
    <property type="term" value="C:cytosol"/>
    <property type="evidence" value="ECO:0007669"/>
    <property type="project" value="TreeGrafter"/>
</dbReference>
<sequence>MLQSSVVHTPDAPGLPVLSQAVATDQFVLTSGQVGLDPVEGAVPESFTEEVGQACRNLQAVLRAGNCSLADVVRTFCVLTDASQLAEFNAEYILWFPGDKPARTTIVAGLVGPFRVEIEATALKNDG</sequence>
<dbReference type="RefSeq" id="WP_058930460.1">
    <property type="nucleotide sequence ID" value="NZ_CP013747.1"/>
</dbReference>
<dbReference type="PANTHER" id="PTHR11803">
    <property type="entry name" value="2-IMINOBUTANOATE/2-IMINOPROPANOATE DEAMINASE RIDA"/>
    <property type="match status" value="1"/>
</dbReference>
<gene>
    <name evidence="2" type="ORF">AU252_09270</name>
</gene>
<evidence type="ECO:0000256" key="1">
    <source>
        <dbReference type="ARBA" id="ARBA00010552"/>
    </source>
</evidence>
<dbReference type="EMBL" id="CP013747">
    <property type="protein sequence ID" value="ALV41316.1"/>
    <property type="molecule type" value="Genomic_DNA"/>
</dbReference>
<dbReference type="GO" id="GO:0019239">
    <property type="term" value="F:deaminase activity"/>
    <property type="evidence" value="ECO:0007669"/>
    <property type="project" value="TreeGrafter"/>
</dbReference>
<evidence type="ECO:0000313" key="2">
    <source>
        <dbReference type="EMBL" id="ALV41316.1"/>
    </source>
</evidence>
<dbReference type="InterPro" id="IPR006175">
    <property type="entry name" value="YjgF/YER057c/UK114"/>
</dbReference>
<name>A0A0U3QLZ5_9MICC</name>
<proteinExistence type="inferred from homology"/>
<reference evidence="2 3" key="1">
    <citation type="submission" date="2015-12" db="EMBL/GenBank/DDBJ databases">
        <authorList>
            <person name="Shamseldin A."/>
            <person name="Moawad H."/>
            <person name="Abd El-Rahim W.M."/>
            <person name="Sadowsky M.J."/>
        </authorList>
    </citation>
    <scope>NUCLEOTIDE SEQUENCE [LARGE SCALE GENOMIC DNA]</scope>
    <source>
        <strain evidence="2 3">Ar51</strain>
    </source>
</reference>
<dbReference type="AlphaFoldDB" id="A0A0U3QLZ5"/>
<accession>A0A0U3QLZ5</accession>
<dbReference type="Pfam" id="PF01042">
    <property type="entry name" value="Ribonuc_L-PSP"/>
    <property type="match status" value="1"/>
</dbReference>
<dbReference type="SUPFAM" id="SSF55298">
    <property type="entry name" value="YjgF-like"/>
    <property type="match status" value="1"/>
</dbReference>
<protein>
    <recommendedName>
        <fullName evidence="4">Reactive intermediate/imine deaminase</fullName>
    </recommendedName>
</protein>
<dbReference type="Proteomes" id="UP000065151">
    <property type="component" value="Chromosome"/>
</dbReference>
<comment type="similarity">
    <text evidence="1">Belongs to the RutC family.</text>
</comment>
<dbReference type="STRING" id="121292.AU252_09270"/>
<organism evidence="2">
    <name type="scientific">Pseudarthrobacter sulfonivorans</name>
    <dbReference type="NCBI Taxonomy" id="121292"/>
    <lineage>
        <taxon>Bacteria</taxon>
        <taxon>Bacillati</taxon>
        <taxon>Actinomycetota</taxon>
        <taxon>Actinomycetes</taxon>
        <taxon>Micrococcales</taxon>
        <taxon>Micrococcaceae</taxon>
        <taxon>Pseudarthrobacter</taxon>
    </lineage>
</organism>
<dbReference type="PANTHER" id="PTHR11803:SF58">
    <property type="entry name" value="PROTEIN HMF1-RELATED"/>
    <property type="match status" value="1"/>
</dbReference>
<dbReference type="CDD" id="cd00448">
    <property type="entry name" value="YjgF_YER057c_UK114_family"/>
    <property type="match status" value="1"/>
</dbReference>